<feature type="repeat" description="WD" evidence="3">
    <location>
        <begin position="400"/>
        <end position="439"/>
    </location>
</feature>
<dbReference type="InParanoid" id="G7E7T7"/>
<dbReference type="AlphaFoldDB" id="G7E7T7"/>
<dbReference type="PANTHER" id="PTHR19879">
    <property type="entry name" value="TRANSCRIPTION INITIATION FACTOR TFIID"/>
    <property type="match status" value="1"/>
</dbReference>
<dbReference type="PANTHER" id="PTHR19879:SF9">
    <property type="entry name" value="TRANSCRIPTION INITIATION FACTOR TFIID SUBUNIT 5"/>
    <property type="match status" value="1"/>
</dbReference>
<dbReference type="EMBL" id="BABT02000165">
    <property type="protein sequence ID" value="GAA98897.1"/>
    <property type="molecule type" value="Genomic_DNA"/>
</dbReference>
<dbReference type="InterPro" id="IPR036322">
    <property type="entry name" value="WD40_repeat_dom_sf"/>
</dbReference>
<feature type="repeat" description="WD" evidence="3">
    <location>
        <begin position="357"/>
        <end position="398"/>
    </location>
</feature>
<dbReference type="FunCoup" id="G7E7T7">
    <property type="interactions" value="124"/>
</dbReference>
<comment type="caution">
    <text evidence="5">The sequence shown here is derived from an EMBL/GenBank/DDBJ whole genome shotgun (WGS) entry which is preliminary data.</text>
</comment>
<dbReference type="PROSITE" id="PS00678">
    <property type="entry name" value="WD_REPEATS_1"/>
    <property type="match status" value="4"/>
</dbReference>
<protein>
    <submittedName>
        <fullName evidence="5">Uncharacterized protein</fullName>
    </submittedName>
</protein>
<feature type="repeat" description="WD" evidence="3">
    <location>
        <begin position="723"/>
        <end position="755"/>
    </location>
</feature>
<dbReference type="Gene3D" id="2.130.10.10">
    <property type="entry name" value="YVTN repeat-like/Quinoprotein amine dehydrogenase"/>
    <property type="match status" value="3"/>
</dbReference>
<dbReference type="OMA" id="ERLRYMD"/>
<dbReference type="HOGENOM" id="CLU_012350_0_0_1"/>
<evidence type="ECO:0000313" key="5">
    <source>
        <dbReference type="EMBL" id="GAA98897.1"/>
    </source>
</evidence>
<dbReference type="InterPro" id="IPR015943">
    <property type="entry name" value="WD40/YVTN_repeat-like_dom_sf"/>
</dbReference>
<feature type="compositionally biased region" description="Basic and acidic residues" evidence="4">
    <location>
        <begin position="1"/>
        <end position="25"/>
    </location>
</feature>
<evidence type="ECO:0000256" key="4">
    <source>
        <dbReference type="SAM" id="MobiDB-lite"/>
    </source>
</evidence>
<feature type="repeat" description="WD" evidence="3">
    <location>
        <begin position="643"/>
        <end position="682"/>
    </location>
</feature>
<sequence length="755" mass="81184">MSDSNHRATNDARQDGRQAGEREARQGPTALLAELAPRLMTRRIINSPSFNAALPNNSAGASSAMASAASQSAALTLRTGQTVANSLARLNMSGKKAAKYAYASNSTELRILEGVDELLALPIPPAPAAVPSVSAGYVSLLRGFQATQPSASVPRMRRRKRRAGLIEYQLGLSQPDASQSSLGLKQRGERARGLLAAPDGETSFDGSPSSRGAGHHRRSQQRHLRAASRGNLPDANLPRPSREELEAEVEEILADKENVDVRRSLLTHEIDEVERKIASLDQVRQDLRRGLLGLREEQLELDDELEGLRERLAQETLSPTANGRSLNAPASSRRRKGPAFLPSEHDELPPNVAFMTLAGHHGAITALDFSEPYGTLVTASADETVKLWDLTTGEEYGSLSGGHSGVVKALQVESNLCVSGSKDGRVCIWDLDRIEEVAEGGFPKSSSIPFGNGGMDGDHSFEDAIESQKEAGGGLVKVLDGHTKDVTSLYFDGGCLVTGSSDKTLRQWDMKTGQCVLTMDILWAISNPDASQSLSASPPASPPQSDTSSFPSMTPGHSPYTSPYTSPAKPGLSRPGLSSSYQRKSSYAQSFAAAIPPMSDGSWDLYQDFVGACQFWGVALASGSADGCVRMWDMRTGQAHRTLVGHTAPVTSLQFDELHLISGSLDKTVRVWDLRTGAVAETLRYDHAVSALQFDTRKIVVAAGENAIKVYNRTTLQQTSLLVNGHTSPAERLRFMDRYLATGSRDATVKVWSLG</sequence>
<organism evidence="5 6">
    <name type="scientific">Mixia osmundae (strain CBS 9802 / IAM 14324 / JCM 22182 / KY 12970)</name>
    <dbReference type="NCBI Taxonomy" id="764103"/>
    <lineage>
        <taxon>Eukaryota</taxon>
        <taxon>Fungi</taxon>
        <taxon>Dikarya</taxon>
        <taxon>Basidiomycota</taxon>
        <taxon>Pucciniomycotina</taxon>
        <taxon>Mixiomycetes</taxon>
        <taxon>Mixiales</taxon>
        <taxon>Mixiaceae</taxon>
        <taxon>Mixia</taxon>
    </lineage>
</organism>
<feature type="region of interest" description="Disordered" evidence="4">
    <location>
        <begin position="530"/>
        <end position="580"/>
    </location>
</feature>
<dbReference type="Proteomes" id="UP000009131">
    <property type="component" value="Unassembled WGS sequence"/>
</dbReference>
<name>G7E7T7_MIXOS</name>
<feature type="region of interest" description="Disordered" evidence="4">
    <location>
        <begin position="1"/>
        <end position="30"/>
    </location>
</feature>
<dbReference type="eggNOG" id="KOG4155">
    <property type="taxonomic scope" value="Eukaryota"/>
</dbReference>
<feature type="compositionally biased region" description="Low complexity" evidence="4">
    <location>
        <begin position="530"/>
        <end position="549"/>
    </location>
</feature>
<proteinExistence type="predicted"/>
<evidence type="ECO:0000256" key="3">
    <source>
        <dbReference type="PROSITE-ProRule" id="PRU00221"/>
    </source>
</evidence>
<dbReference type="Gene3D" id="6.10.280.220">
    <property type="match status" value="1"/>
</dbReference>
<dbReference type="CDD" id="cd00200">
    <property type="entry name" value="WD40"/>
    <property type="match status" value="1"/>
</dbReference>
<dbReference type="InterPro" id="IPR019775">
    <property type="entry name" value="WD40_repeat_CS"/>
</dbReference>
<dbReference type="InterPro" id="IPR001680">
    <property type="entry name" value="WD40_rpt"/>
</dbReference>
<dbReference type="OrthoDB" id="496at2759"/>
<dbReference type="GO" id="GO:0005669">
    <property type="term" value="C:transcription factor TFIID complex"/>
    <property type="evidence" value="ECO:0007669"/>
    <property type="project" value="TreeGrafter"/>
</dbReference>
<feature type="compositionally biased region" description="Basic residues" evidence="4">
    <location>
        <begin position="213"/>
        <end position="226"/>
    </location>
</feature>
<keyword evidence="2" id="KW-0677">Repeat</keyword>
<feature type="compositionally biased region" description="Polar residues" evidence="4">
    <location>
        <begin position="315"/>
        <end position="330"/>
    </location>
</feature>
<keyword evidence="1 3" id="KW-0853">WD repeat</keyword>
<dbReference type="SUPFAM" id="SSF50978">
    <property type="entry name" value="WD40 repeat-like"/>
    <property type="match status" value="1"/>
</dbReference>
<dbReference type="GO" id="GO:0016251">
    <property type="term" value="F:RNA polymerase II general transcription initiation factor activity"/>
    <property type="evidence" value="ECO:0007669"/>
    <property type="project" value="TreeGrafter"/>
</dbReference>
<feature type="region of interest" description="Disordered" evidence="4">
    <location>
        <begin position="313"/>
        <end position="345"/>
    </location>
</feature>
<gene>
    <name evidence="5" type="primary">Mo05585</name>
    <name evidence="5" type="ORF">E5Q_05585</name>
</gene>
<reference evidence="5 6" key="2">
    <citation type="journal article" date="2012" name="Open Biol.">
        <title>Characteristics of nucleosomes and linker DNA regions on the genome of the basidiomycete Mixia osmundae revealed by mono- and dinucleosome mapping.</title>
        <authorList>
            <person name="Nishida H."/>
            <person name="Kondo S."/>
            <person name="Matsumoto T."/>
            <person name="Suzuki Y."/>
            <person name="Yoshikawa H."/>
            <person name="Taylor T.D."/>
            <person name="Sugiyama J."/>
        </authorList>
    </citation>
    <scope>NUCLEOTIDE SEQUENCE [LARGE SCALE GENOMIC DNA]</scope>
    <source>
        <strain evidence="6">CBS 9802 / IAM 14324 / JCM 22182 / KY 12970</strain>
    </source>
</reference>
<keyword evidence="6" id="KW-1185">Reference proteome</keyword>
<dbReference type="GO" id="GO:0006367">
    <property type="term" value="P:transcription initiation at RNA polymerase II promoter"/>
    <property type="evidence" value="ECO:0007669"/>
    <property type="project" value="TreeGrafter"/>
</dbReference>
<dbReference type="Pfam" id="PF00400">
    <property type="entry name" value="WD40"/>
    <property type="match status" value="6"/>
</dbReference>
<dbReference type="SMART" id="SM00320">
    <property type="entry name" value="WD40"/>
    <property type="match status" value="7"/>
</dbReference>
<dbReference type="STRING" id="764103.G7E7T7"/>
<dbReference type="InterPro" id="IPR020472">
    <property type="entry name" value="WD40_PAC1"/>
</dbReference>
<dbReference type="RefSeq" id="XP_014567061.1">
    <property type="nucleotide sequence ID" value="XM_014711575.1"/>
</dbReference>
<feature type="region of interest" description="Disordered" evidence="4">
    <location>
        <begin position="195"/>
        <end position="244"/>
    </location>
</feature>
<accession>G7E7T7</accession>
<feature type="repeat" description="WD" evidence="3">
    <location>
        <begin position="620"/>
        <end position="642"/>
    </location>
</feature>
<evidence type="ECO:0000256" key="1">
    <source>
        <dbReference type="ARBA" id="ARBA00022574"/>
    </source>
</evidence>
<feature type="repeat" description="WD" evidence="3">
    <location>
        <begin position="479"/>
        <end position="518"/>
    </location>
</feature>
<dbReference type="PRINTS" id="PR00320">
    <property type="entry name" value="GPROTEINBRPT"/>
</dbReference>
<dbReference type="PROSITE" id="PS50294">
    <property type="entry name" value="WD_REPEATS_REGION"/>
    <property type="match status" value="4"/>
</dbReference>
<dbReference type="PROSITE" id="PS50082">
    <property type="entry name" value="WD_REPEATS_2"/>
    <property type="match status" value="6"/>
</dbReference>
<reference evidence="5 6" key="1">
    <citation type="journal article" date="2011" name="J. Gen. Appl. Microbiol.">
        <title>Draft genome sequencing of the enigmatic basidiomycete Mixia osmundae.</title>
        <authorList>
            <person name="Nishida H."/>
            <person name="Nagatsuka Y."/>
            <person name="Sugiyama J."/>
        </authorList>
    </citation>
    <scope>NUCLEOTIDE SEQUENCE [LARGE SCALE GENOMIC DNA]</scope>
    <source>
        <strain evidence="6">CBS 9802 / IAM 14324 / JCM 22182 / KY 12970</strain>
    </source>
</reference>
<evidence type="ECO:0000256" key="2">
    <source>
        <dbReference type="ARBA" id="ARBA00022737"/>
    </source>
</evidence>
<evidence type="ECO:0000313" key="6">
    <source>
        <dbReference type="Proteomes" id="UP000009131"/>
    </source>
</evidence>